<dbReference type="EMBL" id="FOAN01000008">
    <property type="protein sequence ID" value="SEM16703.1"/>
    <property type="molecule type" value="Genomic_DNA"/>
</dbReference>
<accession>A0A1H7W5B6</accession>
<protein>
    <recommendedName>
        <fullName evidence="3">Alpha/beta hydrolase family protein</fullName>
    </recommendedName>
</protein>
<keyword evidence="2" id="KW-1185">Reference proteome</keyword>
<evidence type="ECO:0000313" key="2">
    <source>
        <dbReference type="Proteomes" id="UP000199664"/>
    </source>
</evidence>
<dbReference type="STRING" id="1036779.SAMN04515666_10821"/>
<proteinExistence type="predicted"/>
<evidence type="ECO:0008006" key="3">
    <source>
        <dbReference type="Google" id="ProtNLM"/>
    </source>
</evidence>
<reference evidence="2" key="1">
    <citation type="submission" date="2016-10" db="EMBL/GenBank/DDBJ databases">
        <authorList>
            <person name="Varghese N."/>
            <person name="Submissions S."/>
        </authorList>
    </citation>
    <scope>NUCLEOTIDE SEQUENCE [LARGE SCALE GENOMIC DNA]</scope>
    <source>
        <strain evidence="2">LMG 26383,CCUG 61248,R- 45681</strain>
    </source>
</reference>
<sequence length="48" mass="4950">MTTLSKRACTAVLVHGAWADGSSWMRVIARLDTVAAASGSSSVTQAAR</sequence>
<organism evidence="1 2">
    <name type="scientific">Bosea lupini</name>
    <dbReference type="NCBI Taxonomy" id="1036779"/>
    <lineage>
        <taxon>Bacteria</taxon>
        <taxon>Pseudomonadati</taxon>
        <taxon>Pseudomonadota</taxon>
        <taxon>Alphaproteobacteria</taxon>
        <taxon>Hyphomicrobiales</taxon>
        <taxon>Boseaceae</taxon>
        <taxon>Bosea</taxon>
    </lineage>
</organism>
<dbReference type="AlphaFoldDB" id="A0A1H7W5B6"/>
<name>A0A1H7W5B6_9HYPH</name>
<dbReference type="Proteomes" id="UP000199664">
    <property type="component" value="Unassembled WGS sequence"/>
</dbReference>
<gene>
    <name evidence="1" type="ORF">SAMN04515666_10821</name>
</gene>
<evidence type="ECO:0000313" key="1">
    <source>
        <dbReference type="EMBL" id="SEM16703.1"/>
    </source>
</evidence>
<dbReference type="RefSeq" id="WP_167561709.1">
    <property type="nucleotide sequence ID" value="NZ_FOAN01000008.1"/>
</dbReference>